<dbReference type="Proteomes" id="UP000034956">
    <property type="component" value="Unassembled WGS sequence"/>
</dbReference>
<feature type="compositionally biased region" description="Basic residues" evidence="1">
    <location>
        <begin position="68"/>
        <end position="78"/>
    </location>
</feature>
<dbReference type="InterPro" id="IPR010921">
    <property type="entry name" value="Trp_repressor/repl_initiator"/>
</dbReference>
<accession>A0A0G1X9U1</accession>
<evidence type="ECO:0000313" key="2">
    <source>
        <dbReference type="EMBL" id="KKU91090.1"/>
    </source>
</evidence>
<evidence type="ECO:0000313" key="3">
    <source>
        <dbReference type="Proteomes" id="UP000034956"/>
    </source>
</evidence>
<dbReference type="GO" id="GO:0003700">
    <property type="term" value="F:DNA-binding transcription factor activity"/>
    <property type="evidence" value="ECO:0007669"/>
    <property type="project" value="InterPro"/>
</dbReference>
<protein>
    <submittedName>
        <fullName evidence="2">Uncharacterized protein</fullName>
    </submittedName>
</protein>
<sequence>MFWSELEKSKSKSDADTLLNGLLTPNEKLMLEKRLAVIYLLQKEIGPREIGRRLDVTRRTISFLKSGFKRKPSKKKHYSSSSTPPKLTKRKITAYKGRGRWDFLNSQ</sequence>
<dbReference type="Gene3D" id="1.10.1270.10">
    <property type="entry name" value="TrpR-like"/>
    <property type="match status" value="1"/>
</dbReference>
<dbReference type="InterPro" id="IPR038116">
    <property type="entry name" value="TrpR-like_sf"/>
</dbReference>
<gene>
    <name evidence="2" type="ORF">UY23_C0004G0035</name>
</gene>
<name>A0A0G1X9U1_9BACT</name>
<feature type="region of interest" description="Disordered" evidence="1">
    <location>
        <begin position="68"/>
        <end position="87"/>
    </location>
</feature>
<proteinExistence type="predicted"/>
<dbReference type="SUPFAM" id="SSF48295">
    <property type="entry name" value="TrpR-like"/>
    <property type="match status" value="1"/>
</dbReference>
<reference evidence="2 3" key="1">
    <citation type="journal article" date="2015" name="Nature">
        <title>rRNA introns, odd ribosomes, and small enigmatic genomes across a large radiation of phyla.</title>
        <authorList>
            <person name="Brown C.T."/>
            <person name="Hug L.A."/>
            <person name="Thomas B.C."/>
            <person name="Sharon I."/>
            <person name="Castelle C.J."/>
            <person name="Singh A."/>
            <person name="Wilkins M.J."/>
            <person name="Williams K.H."/>
            <person name="Banfield J.F."/>
        </authorList>
    </citation>
    <scope>NUCLEOTIDE SEQUENCE [LARGE SCALE GENOMIC DNA]</scope>
</reference>
<comment type="caution">
    <text evidence="2">The sequence shown here is derived from an EMBL/GenBank/DDBJ whole genome shotgun (WGS) entry which is preliminary data.</text>
</comment>
<dbReference type="AlphaFoldDB" id="A0A0G1X9U1"/>
<dbReference type="InterPro" id="IPR000831">
    <property type="entry name" value="Trp_repress"/>
</dbReference>
<evidence type="ECO:0000256" key="1">
    <source>
        <dbReference type="SAM" id="MobiDB-lite"/>
    </source>
</evidence>
<dbReference type="EMBL" id="LCPF01000004">
    <property type="protein sequence ID" value="KKU91090.1"/>
    <property type="molecule type" value="Genomic_DNA"/>
</dbReference>
<organism evidence="2 3">
    <name type="scientific">Candidatus Jorgensenbacteria bacterium GW2011_GWA1_48_11</name>
    <dbReference type="NCBI Taxonomy" id="1618660"/>
    <lineage>
        <taxon>Bacteria</taxon>
        <taxon>Candidatus Joergenseniibacteriota</taxon>
    </lineage>
</organism>
<dbReference type="Pfam" id="PF01371">
    <property type="entry name" value="Trp_repressor"/>
    <property type="match status" value="1"/>
</dbReference>
<dbReference type="GO" id="GO:0043565">
    <property type="term" value="F:sequence-specific DNA binding"/>
    <property type="evidence" value="ECO:0007669"/>
    <property type="project" value="InterPro"/>
</dbReference>